<dbReference type="Ensembl" id="ENSPTXT00000019067.1">
    <property type="protein sequence ID" value="ENSPTXP00000018506.1"/>
    <property type="gene ID" value="ENSPTXG00000012763.1"/>
</dbReference>
<accession>A0A670ZBR9</accession>
<evidence type="ECO:0008006" key="3">
    <source>
        <dbReference type="Google" id="ProtNLM"/>
    </source>
</evidence>
<proteinExistence type="predicted"/>
<evidence type="ECO:0000313" key="1">
    <source>
        <dbReference type="Ensembl" id="ENSPTXP00000018506.1"/>
    </source>
</evidence>
<sequence>SEVVGAPSLEVSKKNWTDFVKLQNYCLHQGLLFEDDTFPANGHSIGLNLFPQEKLRKIQWLRPNVSSDKICALGISVYVYSLYGNYLLGVTPTSRFLLYRKYR</sequence>
<keyword evidence="2" id="KW-1185">Reference proteome</keyword>
<dbReference type="Proteomes" id="UP000472273">
    <property type="component" value="Unplaced"/>
</dbReference>
<dbReference type="GeneTree" id="ENSGT00960000189514"/>
<reference evidence="1" key="2">
    <citation type="submission" date="2025-09" db="UniProtKB">
        <authorList>
            <consortium name="Ensembl"/>
        </authorList>
    </citation>
    <scope>IDENTIFICATION</scope>
</reference>
<dbReference type="AlphaFoldDB" id="A0A670ZBR9"/>
<evidence type="ECO:0000313" key="2">
    <source>
        <dbReference type="Proteomes" id="UP000472273"/>
    </source>
</evidence>
<dbReference type="InterPro" id="IPR038765">
    <property type="entry name" value="Papain-like_cys_pep_sf"/>
</dbReference>
<dbReference type="SUPFAM" id="SSF54001">
    <property type="entry name" value="Cysteine proteinases"/>
    <property type="match status" value="1"/>
</dbReference>
<organism evidence="1 2">
    <name type="scientific">Pseudonaja textilis</name>
    <name type="common">Eastern brown snake</name>
    <dbReference type="NCBI Taxonomy" id="8673"/>
    <lineage>
        <taxon>Eukaryota</taxon>
        <taxon>Metazoa</taxon>
        <taxon>Chordata</taxon>
        <taxon>Craniata</taxon>
        <taxon>Vertebrata</taxon>
        <taxon>Euteleostomi</taxon>
        <taxon>Lepidosauria</taxon>
        <taxon>Squamata</taxon>
        <taxon>Bifurcata</taxon>
        <taxon>Unidentata</taxon>
        <taxon>Episquamata</taxon>
        <taxon>Toxicofera</taxon>
        <taxon>Serpentes</taxon>
        <taxon>Colubroidea</taxon>
        <taxon>Elapidae</taxon>
        <taxon>Hydrophiinae</taxon>
        <taxon>Pseudonaja</taxon>
    </lineage>
</organism>
<protein>
    <recommendedName>
        <fullName evidence="3">Calpain catalytic domain-containing protein</fullName>
    </recommendedName>
</protein>
<name>A0A670ZBR9_PSETE</name>
<reference evidence="1" key="1">
    <citation type="submission" date="2025-08" db="UniProtKB">
        <authorList>
            <consortium name="Ensembl"/>
        </authorList>
    </citation>
    <scope>IDENTIFICATION</scope>
</reference>